<dbReference type="Proteomes" id="UP001229421">
    <property type="component" value="Unassembled WGS sequence"/>
</dbReference>
<keyword evidence="2" id="KW-1185">Reference proteome</keyword>
<sequence>MMVIKEKSGNFVRQPLLLTFTKPKTQLRTSWAVGPGPNAPTSILSFILSLILLPSSPPIFETQPNTTQVTTQTLQYFISFLSNFIHSYSYSILLSHHIFNYTDLTPLLSS</sequence>
<proteinExistence type="predicted"/>
<comment type="caution">
    <text evidence="1">The sequence shown here is derived from an EMBL/GenBank/DDBJ whole genome shotgun (WGS) entry which is preliminary data.</text>
</comment>
<reference evidence="1" key="1">
    <citation type="journal article" date="2023" name="bioRxiv">
        <title>Improved chromosome-level genome assembly for marigold (Tagetes erecta).</title>
        <authorList>
            <person name="Jiang F."/>
            <person name="Yuan L."/>
            <person name="Wang S."/>
            <person name="Wang H."/>
            <person name="Xu D."/>
            <person name="Wang A."/>
            <person name="Fan W."/>
        </authorList>
    </citation>
    <scope>NUCLEOTIDE SEQUENCE</scope>
    <source>
        <strain evidence="1">WSJ</strain>
        <tissue evidence="1">Leaf</tissue>
    </source>
</reference>
<accession>A0AAD8NMF1</accession>
<evidence type="ECO:0000313" key="1">
    <source>
        <dbReference type="EMBL" id="KAK1421425.1"/>
    </source>
</evidence>
<evidence type="ECO:0000313" key="2">
    <source>
        <dbReference type="Proteomes" id="UP001229421"/>
    </source>
</evidence>
<organism evidence="1 2">
    <name type="scientific">Tagetes erecta</name>
    <name type="common">African marigold</name>
    <dbReference type="NCBI Taxonomy" id="13708"/>
    <lineage>
        <taxon>Eukaryota</taxon>
        <taxon>Viridiplantae</taxon>
        <taxon>Streptophyta</taxon>
        <taxon>Embryophyta</taxon>
        <taxon>Tracheophyta</taxon>
        <taxon>Spermatophyta</taxon>
        <taxon>Magnoliopsida</taxon>
        <taxon>eudicotyledons</taxon>
        <taxon>Gunneridae</taxon>
        <taxon>Pentapetalae</taxon>
        <taxon>asterids</taxon>
        <taxon>campanulids</taxon>
        <taxon>Asterales</taxon>
        <taxon>Asteraceae</taxon>
        <taxon>Asteroideae</taxon>
        <taxon>Heliantheae alliance</taxon>
        <taxon>Tageteae</taxon>
        <taxon>Tagetes</taxon>
    </lineage>
</organism>
<name>A0AAD8NMF1_TARER</name>
<protein>
    <submittedName>
        <fullName evidence="1">Uncharacterized protein</fullName>
    </submittedName>
</protein>
<gene>
    <name evidence="1" type="ORF">QVD17_23754</name>
</gene>
<dbReference type="AlphaFoldDB" id="A0AAD8NMF1"/>
<dbReference type="EMBL" id="JAUHHV010000006">
    <property type="protein sequence ID" value="KAK1421425.1"/>
    <property type="molecule type" value="Genomic_DNA"/>
</dbReference>